<evidence type="ECO:0000313" key="3">
    <source>
        <dbReference type="Proteomes" id="UP000284706"/>
    </source>
</evidence>
<dbReference type="Proteomes" id="UP000284706">
    <property type="component" value="Unassembled WGS sequence"/>
</dbReference>
<dbReference type="OrthoDB" id="3337916at2759"/>
<feature type="domain" description="Polysaccharide lyase 14" evidence="1">
    <location>
        <begin position="69"/>
        <end position="282"/>
    </location>
</feature>
<organism evidence="2 3">
    <name type="scientific">Gymnopilus dilepis</name>
    <dbReference type="NCBI Taxonomy" id="231916"/>
    <lineage>
        <taxon>Eukaryota</taxon>
        <taxon>Fungi</taxon>
        <taxon>Dikarya</taxon>
        <taxon>Basidiomycota</taxon>
        <taxon>Agaricomycotina</taxon>
        <taxon>Agaricomycetes</taxon>
        <taxon>Agaricomycetidae</taxon>
        <taxon>Agaricales</taxon>
        <taxon>Agaricineae</taxon>
        <taxon>Hymenogastraceae</taxon>
        <taxon>Gymnopilus</taxon>
    </lineage>
</organism>
<keyword evidence="3" id="KW-1185">Reference proteome</keyword>
<gene>
    <name evidence="2" type="ORF">CVT26_005321</name>
</gene>
<comment type="caution">
    <text evidence="2">The sequence shown here is derived from an EMBL/GenBank/DDBJ whole genome shotgun (WGS) entry which is preliminary data.</text>
</comment>
<dbReference type="InterPro" id="IPR048958">
    <property type="entry name" value="Polysacc_lyase_14"/>
</dbReference>
<dbReference type="AlphaFoldDB" id="A0A409WJD3"/>
<dbReference type="Pfam" id="PF21294">
    <property type="entry name" value="Polysacc_lyase_14"/>
    <property type="match status" value="1"/>
</dbReference>
<accession>A0A409WJD3</accession>
<evidence type="ECO:0000313" key="2">
    <source>
        <dbReference type="EMBL" id="PPQ78581.1"/>
    </source>
</evidence>
<protein>
    <recommendedName>
        <fullName evidence="1">Polysaccharide lyase 14 domain-containing protein</fullName>
    </recommendedName>
</protein>
<reference evidence="2 3" key="1">
    <citation type="journal article" date="2018" name="Evol. Lett.">
        <title>Horizontal gene cluster transfer increased hallucinogenic mushroom diversity.</title>
        <authorList>
            <person name="Reynolds H.T."/>
            <person name="Vijayakumar V."/>
            <person name="Gluck-Thaler E."/>
            <person name="Korotkin H.B."/>
            <person name="Matheny P.B."/>
            <person name="Slot J.C."/>
        </authorList>
    </citation>
    <scope>NUCLEOTIDE SEQUENCE [LARGE SCALE GENOMIC DNA]</scope>
    <source>
        <strain evidence="2 3">SRW20</strain>
    </source>
</reference>
<sequence length="288" mass="31385">MAKLVALNLSHLLPHDDFLAAFTTCEVMDDPRIEKVFLDDNHLGVHKISSGTTHRVVHPPKTDNGEDIKTAWEAFYPKGSVNPKGEIPGGFGLYVSGPPSFAERLATASEATFGYRMMLQKDWEWPMVALVGGRTDVANASTYGPDGVGELYAYLPLTADNATQLSAVPPRSMPNSDYGFSVGRGAFRLDHAIGNWVTIAFRIKMNGVDSKDGKNDLIPPCPLTGEVEIWVDGNSVIKVEGLTIRTSDSGRIKGMHFQTFFGGCHGKDWASPKDQRAWFADVTGAILE</sequence>
<dbReference type="Gene3D" id="2.60.120.200">
    <property type="match status" value="1"/>
</dbReference>
<name>A0A409WJD3_9AGAR</name>
<dbReference type="PANTHER" id="PTHR40124">
    <property type="match status" value="1"/>
</dbReference>
<dbReference type="EMBL" id="NHYE01005045">
    <property type="protein sequence ID" value="PPQ78581.1"/>
    <property type="molecule type" value="Genomic_DNA"/>
</dbReference>
<evidence type="ECO:0000259" key="1">
    <source>
        <dbReference type="Pfam" id="PF21294"/>
    </source>
</evidence>
<dbReference type="InParanoid" id="A0A409WJD3"/>
<dbReference type="PANTHER" id="PTHR40124:SF1">
    <property type="entry name" value="DISAGGREGATASE RELATED REPEAT PROTEIN"/>
    <property type="match status" value="1"/>
</dbReference>
<dbReference type="STRING" id="231916.A0A409WJD3"/>
<proteinExistence type="predicted"/>